<dbReference type="AlphaFoldDB" id="A0A2T5BVW3"/>
<comment type="caution">
    <text evidence="2">The sequence shown here is derived from an EMBL/GenBank/DDBJ whole genome shotgun (WGS) entry which is preliminary data.</text>
</comment>
<keyword evidence="3" id="KW-1185">Reference proteome</keyword>
<keyword evidence="1" id="KW-0472">Membrane</keyword>
<gene>
    <name evidence="2" type="ORF">C8N32_102253</name>
</gene>
<feature type="transmembrane region" description="Helical" evidence="1">
    <location>
        <begin position="38"/>
        <end position="60"/>
    </location>
</feature>
<reference evidence="2 3" key="1">
    <citation type="submission" date="2018-04" db="EMBL/GenBank/DDBJ databases">
        <title>Genomic Encyclopedia of Archaeal and Bacterial Type Strains, Phase II (KMG-II): from individual species to whole genera.</title>
        <authorList>
            <person name="Goeker M."/>
        </authorList>
    </citation>
    <scope>NUCLEOTIDE SEQUENCE [LARGE SCALE GENOMIC DNA]</scope>
    <source>
        <strain evidence="2 3">DSM 18064</strain>
    </source>
</reference>
<dbReference type="Proteomes" id="UP000243859">
    <property type="component" value="Unassembled WGS sequence"/>
</dbReference>
<feature type="transmembrane region" description="Helical" evidence="1">
    <location>
        <begin position="6"/>
        <end position="26"/>
    </location>
</feature>
<dbReference type="InterPro" id="IPR008407">
    <property type="entry name" value="Brnchd-chn_aa_trnsp_AzlD"/>
</dbReference>
<evidence type="ECO:0000256" key="1">
    <source>
        <dbReference type="SAM" id="Phobius"/>
    </source>
</evidence>
<dbReference type="OrthoDB" id="7777328at2"/>
<proteinExistence type="predicted"/>
<evidence type="ECO:0000313" key="3">
    <source>
        <dbReference type="Proteomes" id="UP000243859"/>
    </source>
</evidence>
<organism evidence="2 3">
    <name type="scientific">Rhodovulum imhoffii</name>
    <dbReference type="NCBI Taxonomy" id="365340"/>
    <lineage>
        <taxon>Bacteria</taxon>
        <taxon>Pseudomonadati</taxon>
        <taxon>Pseudomonadota</taxon>
        <taxon>Alphaproteobacteria</taxon>
        <taxon>Rhodobacterales</taxon>
        <taxon>Paracoccaceae</taxon>
        <taxon>Rhodovulum</taxon>
    </lineage>
</organism>
<dbReference type="EMBL" id="QAAA01000002">
    <property type="protein sequence ID" value="PTN03723.1"/>
    <property type="molecule type" value="Genomic_DNA"/>
</dbReference>
<keyword evidence="1" id="KW-1133">Transmembrane helix</keyword>
<accession>A0A2T5BVW3</accession>
<evidence type="ECO:0000313" key="2">
    <source>
        <dbReference type="EMBL" id="PTN03723.1"/>
    </source>
</evidence>
<dbReference type="RefSeq" id="WP_107890990.1">
    <property type="nucleotide sequence ID" value="NZ_NHSI01000031.1"/>
</dbReference>
<keyword evidence="1" id="KW-0812">Transmembrane</keyword>
<name>A0A2T5BVW3_9RHOB</name>
<dbReference type="Pfam" id="PF05437">
    <property type="entry name" value="AzlD"/>
    <property type="match status" value="1"/>
</dbReference>
<protein>
    <submittedName>
        <fullName evidence="2">Branched-subunit amino acid transport protein AzlD</fullName>
    </submittedName>
</protein>
<sequence>MTALWVTITIIGIATYATRVVPLLWLRPNGQKRLRLSWLDRLGPCLLAAMAVAVILPTFAQTEGSSEFLAAVGGLMGAVGSMCFRRDPGLATLVGIITFYLLST</sequence>